<gene>
    <name evidence="2" type="ORF">PG2T_01435</name>
</gene>
<dbReference type="STRING" id="1810504.PG2T_01435"/>
<dbReference type="KEGG" id="gbi:PG2T_01435"/>
<dbReference type="OrthoDB" id="5986009at2"/>
<dbReference type="RefSeq" id="WP_068802493.1">
    <property type="nucleotide sequence ID" value="NZ_CP014671.1"/>
</dbReference>
<evidence type="ECO:0000313" key="2">
    <source>
        <dbReference type="EMBL" id="ANX02981.1"/>
    </source>
</evidence>
<dbReference type="Proteomes" id="UP000092952">
    <property type="component" value="Chromosome"/>
</dbReference>
<organism evidence="2 3">
    <name type="scientific">Immundisolibacter cernigliae</name>
    <dbReference type="NCBI Taxonomy" id="1810504"/>
    <lineage>
        <taxon>Bacteria</taxon>
        <taxon>Pseudomonadati</taxon>
        <taxon>Pseudomonadota</taxon>
        <taxon>Gammaproteobacteria</taxon>
        <taxon>Immundisolibacterales</taxon>
        <taxon>Immundisolibacteraceae</taxon>
        <taxon>Immundisolibacter</taxon>
    </lineage>
</organism>
<sequence length="291" mass="30470">MRTTLWLLLLLNGVLASLWMAGFSVPARPVAEPTAPTPSAKRLQLLSELPAPPQRLDSLPLDGVMAADVTDPGSAAEVDTPPPDLAAGNLLAAPVIEPSIVTLAAPVETTAEPSAPQLALPVTETAPSTKLGPSAPDTATPPPADAAVCYRTAALAGDAYEAAGALLRQVGLGEPVLQAQDRARSRHWVYWTGTADAATQIEERLQAAGVRDWYRLRAADGTVRISLGVYGQADGARRRQRELAAKAIQTQISERYAPQARLRWTVTATAAAVAAASDSLRAQGLQLEACP</sequence>
<dbReference type="EMBL" id="CP014671">
    <property type="protein sequence ID" value="ANX02981.1"/>
    <property type="molecule type" value="Genomic_DNA"/>
</dbReference>
<keyword evidence="3" id="KW-1185">Reference proteome</keyword>
<dbReference type="InParanoid" id="A0A1B1YQD0"/>
<evidence type="ECO:0008006" key="4">
    <source>
        <dbReference type="Google" id="ProtNLM"/>
    </source>
</evidence>
<evidence type="ECO:0000313" key="3">
    <source>
        <dbReference type="Proteomes" id="UP000092952"/>
    </source>
</evidence>
<name>A0A1B1YQD0_9GAMM</name>
<proteinExistence type="predicted"/>
<evidence type="ECO:0000256" key="1">
    <source>
        <dbReference type="SAM" id="MobiDB-lite"/>
    </source>
</evidence>
<dbReference type="AlphaFoldDB" id="A0A1B1YQD0"/>
<protein>
    <recommendedName>
        <fullName evidence="4">SPOR domain-containing protein</fullName>
    </recommendedName>
</protein>
<feature type="region of interest" description="Disordered" evidence="1">
    <location>
        <begin position="111"/>
        <end position="142"/>
    </location>
</feature>
<accession>A0A1B1YQD0</accession>
<reference evidence="3" key="1">
    <citation type="submission" date="2016-03" db="EMBL/GenBank/DDBJ databases">
        <title>Complete genome sequence of Solimmundus cernigliae, representing a novel lineage of polycyclic aromatic hydrocarbon degraders within the Gammaproteobacteria.</title>
        <authorList>
            <person name="Singleton D.R."/>
            <person name="Dickey A.N."/>
            <person name="Scholl E.H."/>
            <person name="Wright F.A."/>
            <person name="Aitken M.D."/>
        </authorList>
    </citation>
    <scope>NUCLEOTIDE SEQUENCE [LARGE SCALE GENOMIC DNA]</scope>
    <source>
        <strain evidence="3">TR3.2</strain>
    </source>
</reference>